<reference evidence="4" key="5">
    <citation type="journal article" date="2021" name="Int. J. Parasitol.">
        <title>Comparative analysis of gene expression between Babesia bovis blood stages and kinetes allowed by improved genome annotation.</title>
        <authorList>
            <person name="Ueti M.W."/>
            <person name="Johnson W.C."/>
            <person name="Kappmeyer L.S."/>
            <person name="Herndon D.R."/>
            <person name="Mousel M.R."/>
            <person name="Reif K.E."/>
            <person name="Taus N.S."/>
            <person name="Ifeonu O.O."/>
            <person name="Silva J.C."/>
            <person name="Suarez C.E."/>
            <person name="Brayton K.A."/>
        </authorList>
    </citation>
    <scope>NUCLEOTIDE SEQUENCE [LARGE SCALE GENOMIC DNA]</scope>
</reference>
<dbReference type="Proteomes" id="UP000002173">
    <property type="component" value="Unassembled WGS sequence"/>
</dbReference>
<dbReference type="RefSeq" id="XP_001610065.1">
    <property type="nucleotide sequence ID" value="XM_001610015.1"/>
</dbReference>
<dbReference type="EMBL" id="AAXT01000003">
    <property type="protein sequence ID" value="EDO06497.1"/>
    <property type="molecule type" value="Genomic_DNA"/>
</dbReference>
<reference evidence="3 4" key="1">
    <citation type="journal article" date="2007" name="PLoS Pathog.">
        <title>Genome sequence of Babesia bovis and comparative analysis of apicomplexan hemoprotozoa.</title>
        <authorList>
            <person name="Brayton K.A."/>
            <person name="Lau A.O.T."/>
            <person name="Herndon D.R."/>
            <person name="Hannick L."/>
            <person name="Kappmeyer L.S."/>
            <person name="Berens S.J."/>
            <person name="Bidwell S.L."/>
            <person name="Brown W.C."/>
            <person name="Crabtree J."/>
            <person name="Fadrosh D."/>
            <person name="Feldblum T."/>
            <person name="Forberger H.A."/>
            <person name="Haas B.J."/>
            <person name="Howell J.M."/>
            <person name="Khouri H."/>
            <person name="Koo H."/>
            <person name="Mann D.J."/>
            <person name="Norimine J."/>
            <person name="Paulsen I.T."/>
            <person name="Radune D."/>
            <person name="Ren Q."/>
            <person name="Smith R.K. Jr."/>
            <person name="Suarez C.E."/>
            <person name="White O."/>
            <person name="Wortman J.R."/>
            <person name="Knowles D.P. Jr."/>
            <person name="McElwain T.F."/>
            <person name="Nene V.M."/>
        </authorList>
    </citation>
    <scope>NUCLEOTIDE SEQUENCE [LARGE SCALE GENOMIC DNA]</scope>
    <source>
        <strain evidence="3">T2Bo</strain>
    </source>
</reference>
<dbReference type="GeneID" id="5478298"/>
<gene>
    <name evidence="2 3" type="ORF">BBOV_II005460</name>
</gene>
<sequence>MIDPREFMMWSPGQHAVELDVYYSDDRKLGKSLHISDLCDDDTLSTTNSSSIADNVLMNSVSTIAGSSTPRPSNASKLSHTLENNTPGTLSNGNNHLNSTPIRISPNMITESPYLNNFDKDGGSPNSLAYIDPVIGRDQLIAAIQSYVESEHFKHNGNVLLDIERTFFSKQVDMLNRKNGSPSLCK</sequence>
<reference evidence="3" key="2">
    <citation type="submission" date="2007-08" db="EMBL/GenBank/DDBJ databases">
        <authorList>
            <person name="Nene V."/>
        </authorList>
    </citation>
    <scope>NUCLEOTIDE SEQUENCE</scope>
    <source>
        <strain evidence="3">T2Bo</strain>
    </source>
</reference>
<reference evidence="4" key="4">
    <citation type="journal article" date="2020" name="Data Brief">
        <title>Transcriptome dataset of Babesia bovis life stages within vertebrate and invertebrate hosts.</title>
        <authorList>
            <person name="Ueti M.W."/>
            <person name="Johnson W.C."/>
            <person name="Kappmeyer L.S."/>
            <person name="Herndon D.R."/>
            <person name="Mousel M.R."/>
            <person name="Reif K.E."/>
            <person name="Taus N.S."/>
            <person name="Ifeonu O.O."/>
            <person name="Silva J.C."/>
            <person name="Suarez C.E."/>
            <person name="Brayton K.A."/>
        </authorList>
    </citation>
    <scope>NUCLEOTIDE SEQUENCE [LARGE SCALE GENOMIC DNA]</scope>
</reference>
<feature type="region of interest" description="Disordered" evidence="1">
    <location>
        <begin position="65"/>
        <end position="99"/>
    </location>
</feature>
<proteinExistence type="evidence at transcript level"/>
<protein>
    <submittedName>
        <fullName evidence="3">Uncharacterized protein</fullName>
    </submittedName>
</protein>
<reference evidence="2" key="3">
    <citation type="journal article" date="2014" name="BMC Genomics">
        <title>The Babesia bovis gene and promoter model: an update from full-length EST analysis.</title>
        <authorList>
            <person name="Yamagishi J."/>
            <person name="Wakaguri H."/>
            <person name="Yokoyama N."/>
            <person name="Yamashita R."/>
            <person name="Suzuki Y."/>
            <person name="Xuan X."/>
            <person name="Igarashi I."/>
        </authorList>
    </citation>
    <scope>NUCLEOTIDE SEQUENCE</scope>
    <source>
        <strain evidence="2">Texas</strain>
    </source>
</reference>
<name>A7AU86_BABBO</name>
<accession>A7AU86</accession>
<dbReference type="VEuPathDB" id="PiroplasmaDB:BBOV_II005460"/>
<dbReference type="KEGG" id="bbo:BBOV_II005460"/>
<keyword evidence="4" id="KW-1185">Reference proteome</keyword>
<evidence type="ECO:0000313" key="4">
    <source>
        <dbReference type="Proteomes" id="UP000002173"/>
    </source>
</evidence>
<evidence type="ECO:0000256" key="1">
    <source>
        <dbReference type="SAM" id="MobiDB-lite"/>
    </source>
</evidence>
<evidence type="ECO:0000313" key="3">
    <source>
        <dbReference type="EMBL" id="EDO06497.1"/>
    </source>
</evidence>
<evidence type="ECO:0000313" key="2">
    <source>
        <dbReference type="EMBL" id="BAN65887.1"/>
    </source>
</evidence>
<dbReference type="EMBL" id="AK442093">
    <property type="protein sequence ID" value="BAN65887.1"/>
    <property type="molecule type" value="mRNA"/>
</dbReference>
<dbReference type="AlphaFoldDB" id="A7AU86"/>
<organism evidence="3 4">
    <name type="scientific">Babesia bovis</name>
    <dbReference type="NCBI Taxonomy" id="5865"/>
    <lineage>
        <taxon>Eukaryota</taxon>
        <taxon>Sar</taxon>
        <taxon>Alveolata</taxon>
        <taxon>Apicomplexa</taxon>
        <taxon>Aconoidasida</taxon>
        <taxon>Piroplasmida</taxon>
        <taxon>Babesiidae</taxon>
        <taxon>Babesia</taxon>
    </lineage>
</organism>